<keyword evidence="1" id="KW-0812">Transmembrane</keyword>
<comment type="caution">
    <text evidence="2">The sequence shown here is derived from an EMBL/GenBank/DDBJ whole genome shotgun (WGS) entry which is preliminary data.</text>
</comment>
<evidence type="ECO:0000313" key="2">
    <source>
        <dbReference type="EMBL" id="GAA4167317.1"/>
    </source>
</evidence>
<proteinExistence type="predicted"/>
<evidence type="ECO:0000256" key="1">
    <source>
        <dbReference type="SAM" id="Phobius"/>
    </source>
</evidence>
<keyword evidence="3" id="KW-1185">Reference proteome</keyword>
<keyword evidence="1" id="KW-0472">Membrane</keyword>
<sequence length="112" mass="12479">MIHAVVSFVGVCLGILMASTRVPQVRWLPMISARLLVITAVVVLISYERRSLLDGLLLVVAAIVASALTGGYLWSREGLRPSMSFWSWVWVDLTNPGYARGLRRAEHFQEPL</sequence>
<feature type="transmembrane region" description="Helical" evidence="1">
    <location>
        <begin position="28"/>
        <end position="47"/>
    </location>
</feature>
<feature type="transmembrane region" description="Helical" evidence="1">
    <location>
        <begin position="56"/>
        <end position="74"/>
    </location>
</feature>
<reference evidence="3" key="1">
    <citation type="journal article" date="2019" name="Int. J. Syst. Evol. Microbiol.">
        <title>The Global Catalogue of Microorganisms (GCM) 10K type strain sequencing project: providing services to taxonomists for standard genome sequencing and annotation.</title>
        <authorList>
            <consortium name="The Broad Institute Genomics Platform"/>
            <consortium name="The Broad Institute Genome Sequencing Center for Infectious Disease"/>
            <person name="Wu L."/>
            <person name="Ma J."/>
        </authorList>
    </citation>
    <scope>NUCLEOTIDE SEQUENCE [LARGE SCALE GENOMIC DNA]</scope>
    <source>
        <strain evidence="3">JCM 17591</strain>
    </source>
</reference>
<protein>
    <submittedName>
        <fullName evidence="2">Uncharacterized protein</fullName>
    </submittedName>
</protein>
<name>A0ABP7ZPH8_9MICO</name>
<gene>
    <name evidence="2" type="ORF">GCM10022287_00620</name>
</gene>
<dbReference type="Proteomes" id="UP001501079">
    <property type="component" value="Unassembled WGS sequence"/>
</dbReference>
<organism evidence="2 3">
    <name type="scientific">Gryllotalpicola koreensis</name>
    <dbReference type="NCBI Taxonomy" id="993086"/>
    <lineage>
        <taxon>Bacteria</taxon>
        <taxon>Bacillati</taxon>
        <taxon>Actinomycetota</taxon>
        <taxon>Actinomycetes</taxon>
        <taxon>Micrococcales</taxon>
        <taxon>Microbacteriaceae</taxon>
        <taxon>Gryllotalpicola</taxon>
    </lineage>
</organism>
<dbReference type="EMBL" id="BAABBW010000001">
    <property type="protein sequence ID" value="GAA4167317.1"/>
    <property type="molecule type" value="Genomic_DNA"/>
</dbReference>
<evidence type="ECO:0000313" key="3">
    <source>
        <dbReference type="Proteomes" id="UP001501079"/>
    </source>
</evidence>
<keyword evidence="1" id="KW-1133">Transmembrane helix</keyword>
<accession>A0ABP7ZPH8</accession>